<accession>W1IYZ2</accession>
<organism evidence="1 2">
    <name type="scientific">Xenorhabdus szentirmaii DSM 16338</name>
    <dbReference type="NCBI Taxonomy" id="1427518"/>
    <lineage>
        <taxon>Bacteria</taxon>
        <taxon>Pseudomonadati</taxon>
        <taxon>Pseudomonadota</taxon>
        <taxon>Gammaproteobacteria</taxon>
        <taxon>Enterobacterales</taxon>
        <taxon>Morganellaceae</taxon>
        <taxon>Xenorhabdus</taxon>
    </lineage>
</organism>
<dbReference type="EMBL" id="CBXF010000094">
    <property type="protein sequence ID" value="CDL83702.1"/>
    <property type="molecule type" value="Genomic_DNA"/>
</dbReference>
<evidence type="ECO:0000313" key="1">
    <source>
        <dbReference type="EMBL" id="CDL83702.1"/>
    </source>
</evidence>
<evidence type="ECO:0000313" key="2">
    <source>
        <dbReference type="Proteomes" id="UP000019202"/>
    </source>
</evidence>
<keyword evidence="2" id="KW-1185">Reference proteome</keyword>
<dbReference type="Proteomes" id="UP000019202">
    <property type="component" value="Unassembled WGS sequence"/>
</dbReference>
<reference evidence="1" key="1">
    <citation type="submission" date="2013-11" db="EMBL/GenBank/DDBJ databases">
        <title>Draft genome sequence and annotation of the entomopathogenic bacteria, Xenorhabdus cabanillasi strain JM26 and Xenorhabdus szentirmai strain DSM 16338.</title>
        <authorList>
            <person name="Gualtieri M."/>
            <person name="Ogier J.C."/>
            <person name="Pages S."/>
            <person name="Givaudan A."/>
            <person name="Gaudriault S."/>
        </authorList>
    </citation>
    <scope>NUCLEOTIDE SEQUENCE [LARGE SCALE GENOMIC DNA]</scope>
    <source>
        <strain evidence="1">DSM 16338</strain>
    </source>
</reference>
<name>W1IYZ2_9GAMM</name>
<dbReference type="AlphaFoldDB" id="W1IYZ2"/>
<comment type="caution">
    <text evidence="1">The sequence shown here is derived from an EMBL/GenBank/DDBJ whole genome shotgun (WGS) entry which is preliminary data.</text>
</comment>
<sequence length="49" mass="5685">MHIRQYHTLVKMNDSYLSLEKVMAVLFELKPGFIFGFGVSQKTPHTKIC</sequence>
<protein>
    <submittedName>
        <fullName evidence="1">Uncharacterized protein</fullName>
    </submittedName>
</protein>
<gene>
    <name evidence="1" type="ORF">XSR1_350040</name>
</gene>
<proteinExistence type="predicted"/>